<dbReference type="Pfam" id="PF09697">
    <property type="entry name" value="Porph_ging"/>
    <property type="match status" value="1"/>
</dbReference>
<organism evidence="2 3">
    <name type="scientific">Arundinibacter roseus</name>
    <dbReference type="NCBI Taxonomy" id="2070510"/>
    <lineage>
        <taxon>Bacteria</taxon>
        <taxon>Pseudomonadati</taxon>
        <taxon>Bacteroidota</taxon>
        <taxon>Cytophagia</taxon>
        <taxon>Cytophagales</taxon>
        <taxon>Spirosomataceae</taxon>
        <taxon>Arundinibacter</taxon>
    </lineage>
</organism>
<keyword evidence="1" id="KW-0732">Signal</keyword>
<feature type="chain" id="PRO_5020543238" evidence="1">
    <location>
        <begin position="23"/>
        <end position="250"/>
    </location>
</feature>
<evidence type="ECO:0000313" key="3">
    <source>
        <dbReference type="Proteomes" id="UP000295706"/>
    </source>
</evidence>
<gene>
    <name evidence="2" type="ORF">EZE20_12935</name>
</gene>
<evidence type="ECO:0000256" key="1">
    <source>
        <dbReference type="SAM" id="SignalP"/>
    </source>
</evidence>
<dbReference type="NCBIfam" id="TIGR01200">
    <property type="entry name" value="GLPGLI"/>
    <property type="match status" value="1"/>
</dbReference>
<comment type="caution">
    <text evidence="2">The sequence shown here is derived from an EMBL/GenBank/DDBJ whole genome shotgun (WGS) entry which is preliminary data.</text>
</comment>
<protein>
    <submittedName>
        <fullName evidence="2">GLPGLI family protein</fullName>
    </submittedName>
</protein>
<accession>A0A4R4KDH3</accession>
<dbReference type="Proteomes" id="UP000295706">
    <property type="component" value="Unassembled WGS sequence"/>
</dbReference>
<evidence type="ECO:0000313" key="2">
    <source>
        <dbReference type="EMBL" id="TDB64571.1"/>
    </source>
</evidence>
<sequence>MKFKHFNIALFLLMALPGLCQTMEGVVTYERVYHWSKIYSRLTFLSQEEKDRIKLTWGNDDESKTKMQLFFTPNQSKYTYASDQGTSESGSYSWRQEDYIIFRDYEKESKVEIMEMLGKTYVIEDSLRAPRWKVLNQIKDVNGHVCMLAVTEDTVKKQKISAWFAHDLPISAGPERYFGLPGIILELDVNEGDFVITATNIELKPVGEGIQLPKKIKGKKLTDASYEELISTHISDSMKSHRNPYWSIPY</sequence>
<reference evidence="2 3" key="1">
    <citation type="submission" date="2019-02" db="EMBL/GenBank/DDBJ databases">
        <title>Arundinibacter roseus gen. nov., sp. nov., a new member of the family Cytophagaceae.</title>
        <authorList>
            <person name="Szuroczki S."/>
            <person name="Khayer B."/>
            <person name="Sproer C."/>
            <person name="Toumi M."/>
            <person name="Szabo A."/>
            <person name="Felfoldi T."/>
            <person name="Schumann P."/>
            <person name="Toth E."/>
        </authorList>
    </citation>
    <scope>NUCLEOTIDE SEQUENCE [LARGE SCALE GENOMIC DNA]</scope>
    <source>
        <strain evidence="2 3">DMA-k-7a</strain>
    </source>
</reference>
<dbReference type="RefSeq" id="WP_132118249.1">
    <property type="nucleotide sequence ID" value="NZ_SMJU01000007.1"/>
</dbReference>
<dbReference type="EMBL" id="SMJU01000007">
    <property type="protein sequence ID" value="TDB64571.1"/>
    <property type="molecule type" value="Genomic_DNA"/>
</dbReference>
<dbReference type="OrthoDB" id="1440774at2"/>
<feature type="signal peptide" evidence="1">
    <location>
        <begin position="1"/>
        <end position="22"/>
    </location>
</feature>
<proteinExistence type="predicted"/>
<dbReference type="InterPro" id="IPR005901">
    <property type="entry name" value="GLPGLI"/>
</dbReference>
<keyword evidence="3" id="KW-1185">Reference proteome</keyword>
<dbReference type="AlphaFoldDB" id="A0A4R4KDH3"/>
<name>A0A4R4KDH3_9BACT</name>